<evidence type="ECO:0000313" key="4">
    <source>
        <dbReference type="Proteomes" id="UP000295192"/>
    </source>
</evidence>
<dbReference type="OrthoDB" id="6436512at2759"/>
<reference evidence="3 4" key="1">
    <citation type="journal article" date="2019" name="J. Hered.">
        <title>An Improved Genome Assembly for Drosophila navojoa, the Basal Species in the mojavensis Cluster.</title>
        <authorList>
            <person name="Vanderlinde T."/>
            <person name="Dupim E.G."/>
            <person name="Nazario-Yepiz N.O."/>
            <person name="Carvalho A.B."/>
        </authorList>
    </citation>
    <scope>NUCLEOTIDE SEQUENCE [LARGE SCALE GENOMIC DNA]</scope>
    <source>
        <strain evidence="3">Navoj_Jal97</strain>
        <tissue evidence="3">Whole organism</tissue>
    </source>
</reference>
<proteinExistence type="predicted"/>
<keyword evidence="1" id="KW-0472">Membrane</keyword>
<protein>
    <submittedName>
        <fullName evidence="3">Uncharacterized protein</fullName>
    </submittedName>
</protein>
<dbReference type="Proteomes" id="UP000295192">
    <property type="component" value="Unassembled WGS sequence"/>
</dbReference>
<keyword evidence="2" id="KW-0732">Signal</keyword>
<keyword evidence="1" id="KW-1133">Transmembrane helix</keyword>
<comment type="caution">
    <text evidence="3">The sequence shown here is derived from an EMBL/GenBank/DDBJ whole genome shotgun (WGS) entry which is preliminary data.</text>
</comment>
<feature type="transmembrane region" description="Helical" evidence="1">
    <location>
        <begin position="345"/>
        <end position="370"/>
    </location>
</feature>
<feature type="signal peptide" evidence="2">
    <location>
        <begin position="1"/>
        <end position="20"/>
    </location>
</feature>
<dbReference type="AlphaFoldDB" id="A0A484BI01"/>
<keyword evidence="1" id="KW-0812">Transmembrane</keyword>
<dbReference type="EMBL" id="LSRL02000033">
    <property type="protein sequence ID" value="TDG48413.1"/>
    <property type="molecule type" value="Genomic_DNA"/>
</dbReference>
<feature type="chain" id="PRO_5019716506" evidence="2">
    <location>
        <begin position="21"/>
        <end position="534"/>
    </location>
</feature>
<gene>
    <name evidence="3" type="ORF">AWZ03_005158</name>
</gene>
<evidence type="ECO:0000256" key="1">
    <source>
        <dbReference type="SAM" id="Phobius"/>
    </source>
</evidence>
<organism evidence="3 4">
    <name type="scientific">Drosophila navojoa</name>
    <name type="common">Fruit fly</name>
    <dbReference type="NCBI Taxonomy" id="7232"/>
    <lineage>
        <taxon>Eukaryota</taxon>
        <taxon>Metazoa</taxon>
        <taxon>Ecdysozoa</taxon>
        <taxon>Arthropoda</taxon>
        <taxon>Hexapoda</taxon>
        <taxon>Insecta</taxon>
        <taxon>Pterygota</taxon>
        <taxon>Neoptera</taxon>
        <taxon>Endopterygota</taxon>
        <taxon>Diptera</taxon>
        <taxon>Brachycera</taxon>
        <taxon>Muscomorpha</taxon>
        <taxon>Ephydroidea</taxon>
        <taxon>Drosophilidae</taxon>
        <taxon>Drosophila</taxon>
    </lineage>
</organism>
<sequence>MHQHWALSLGLLGVVLQLLGHEATPNAYGDHYYNNASVRQLRFHDFEPREESVVRDEGERRQARGFHFNASGEDVSVEMEFIIPMVKVPVKRSMQLARDAVQGLLNLRATALLNTALVVAAGAIIAGVVRLVLAPLVFTTLSSANGYGYGYGNGYGYSAKQHESRRGMRSLTQVLESQLDAHSIDVSVCAQRAICHYLQQNAAQLQQPTPSWPTAGRLINVLVHSRWLDTYLNGTAVYSAIDVARSSRSCGHAYRGCSWPQLSGSFLHRSWPTMLHCVAAESEETQHDGRGATASSSHKQQKSNQGFRLISFDSVDKDLALGLNYLMPFVEVPIKRKPNAPPRPLVIVNSAAILSCGLVAAGGFAVGHLIRSMGLETIVPAGKSETAGEHAERRLLDEKQSFLQLFDNFKLIYRNASGERVETGLPSLLSTIERTFLENDINLPVCLLKSICTLTHRAGESVRSGQASDLELMVDGAANWSWLLSWLEQSALRQAIEAGRTANPNYCTYAYPQCKWKAPEEQLLELLRNNVRFK</sequence>
<name>A0A484BI01_DRONA</name>
<evidence type="ECO:0000313" key="3">
    <source>
        <dbReference type="EMBL" id="TDG48413.1"/>
    </source>
</evidence>
<keyword evidence="4" id="KW-1185">Reference proteome</keyword>
<dbReference type="OMA" id="CTLTHRA"/>
<evidence type="ECO:0000256" key="2">
    <source>
        <dbReference type="SAM" id="SignalP"/>
    </source>
</evidence>
<feature type="transmembrane region" description="Helical" evidence="1">
    <location>
        <begin position="111"/>
        <end position="133"/>
    </location>
</feature>
<accession>A0A484BI01</accession>